<dbReference type="EMBL" id="QEPW01000004">
    <property type="protein sequence ID" value="RDE95097.1"/>
    <property type="molecule type" value="Genomic_DNA"/>
</dbReference>
<proteinExistence type="predicted"/>
<feature type="transmembrane region" description="Helical" evidence="1">
    <location>
        <begin position="226"/>
        <end position="247"/>
    </location>
</feature>
<evidence type="ECO:0000313" key="2">
    <source>
        <dbReference type="EMBL" id="RDE95097.1"/>
    </source>
</evidence>
<dbReference type="RefSeq" id="WP_065244590.1">
    <property type="nucleotide sequence ID" value="NZ_QEPW01000004.1"/>
</dbReference>
<name>A0A369Z1M5_HAEPA</name>
<feature type="transmembrane region" description="Helical" evidence="1">
    <location>
        <begin position="306"/>
        <end position="328"/>
    </location>
</feature>
<evidence type="ECO:0000256" key="1">
    <source>
        <dbReference type="SAM" id="Phobius"/>
    </source>
</evidence>
<feature type="transmembrane region" description="Helical" evidence="1">
    <location>
        <begin position="175"/>
        <end position="191"/>
    </location>
</feature>
<accession>A0A369Z1M5</accession>
<sequence length="384" mass="45301">MLNSNKSISRYVFLLAYFLWVFFIHILGGQYFTLFDTNLLLKSFNACVMFLLLAYVVIGYSFNKASFLDLLITIVFFIGYMHFKKGVLIYLFIMLCRNIPFSKVMKTFLLATFSGMLFIFFTYLFNLYPETYLNLFREDGTYRYLLGYRFPTFLPNYYFHLVLCWFFVRKEKVTFLELLVILLLNYPIYVFTDTKAAFGLVILSCVAILFVKYLKINYSTLMFGKLYKLFTKYSFIIFAAIAIYFQYTYNPELEWMGKLNSMLSGRLALGHWGFELYGIQPFGSFVEFTTMLEASETNKFFYIDSAYVQLLLVYGSIIFALVCIGYTRIGIRIVKHNDKYFSLVLILLFAHSITDPQLMSPEFNPFLLCLGYYGLNKYRNNIFR</sequence>
<organism evidence="2 3">
    <name type="scientific">Haemophilus parainfluenzae</name>
    <dbReference type="NCBI Taxonomy" id="729"/>
    <lineage>
        <taxon>Bacteria</taxon>
        <taxon>Pseudomonadati</taxon>
        <taxon>Pseudomonadota</taxon>
        <taxon>Gammaproteobacteria</taxon>
        <taxon>Pasteurellales</taxon>
        <taxon>Pasteurellaceae</taxon>
        <taxon>Haemophilus</taxon>
    </lineage>
</organism>
<reference evidence="2 3" key="1">
    <citation type="submission" date="2018-05" db="EMBL/GenBank/DDBJ databases">
        <title>Draft Genome Sequences for a Diverse set of 7 Haemophilus Species.</title>
        <authorList>
            <person name="Nichols M."/>
            <person name="Topaz N."/>
            <person name="Wang X."/>
            <person name="Wang X."/>
            <person name="Boxrud D."/>
        </authorList>
    </citation>
    <scope>NUCLEOTIDE SEQUENCE [LARGE SCALE GENOMIC DNA]</scope>
    <source>
        <strain evidence="2 3">C2008001710</strain>
    </source>
</reference>
<feature type="transmembrane region" description="Helical" evidence="1">
    <location>
        <begin position="340"/>
        <end position="358"/>
    </location>
</feature>
<evidence type="ECO:0000313" key="3">
    <source>
        <dbReference type="Proteomes" id="UP000253910"/>
    </source>
</evidence>
<keyword evidence="1" id="KW-1133">Transmembrane helix</keyword>
<feature type="transmembrane region" description="Helical" evidence="1">
    <location>
        <begin position="70"/>
        <end position="96"/>
    </location>
</feature>
<gene>
    <name evidence="2" type="ORF">DPV87_03235</name>
</gene>
<dbReference type="Proteomes" id="UP000253910">
    <property type="component" value="Unassembled WGS sequence"/>
</dbReference>
<protein>
    <submittedName>
        <fullName evidence="2">Uncharacterized protein</fullName>
    </submittedName>
</protein>
<comment type="caution">
    <text evidence="2">The sequence shown here is derived from an EMBL/GenBank/DDBJ whole genome shotgun (WGS) entry which is preliminary data.</text>
</comment>
<feature type="transmembrane region" description="Helical" evidence="1">
    <location>
        <begin position="39"/>
        <end position="58"/>
    </location>
</feature>
<feature type="transmembrane region" description="Helical" evidence="1">
    <location>
        <begin position="12"/>
        <end position="32"/>
    </location>
</feature>
<dbReference type="AlphaFoldDB" id="A0A369Z1M5"/>
<feature type="transmembrane region" description="Helical" evidence="1">
    <location>
        <begin position="197"/>
        <end position="214"/>
    </location>
</feature>
<keyword evidence="1" id="KW-0472">Membrane</keyword>
<feature type="transmembrane region" description="Helical" evidence="1">
    <location>
        <begin position="148"/>
        <end position="168"/>
    </location>
</feature>
<keyword evidence="1" id="KW-0812">Transmembrane</keyword>
<feature type="transmembrane region" description="Helical" evidence="1">
    <location>
        <begin position="108"/>
        <end position="128"/>
    </location>
</feature>